<accession>A0ABP7X2Q9</accession>
<name>A0ABP7X2Q9_9SPHI</name>
<proteinExistence type="predicted"/>
<sequence length="49" mass="5766">MFLKRQKTRSENYFKIKFADTKKVLTFAVPKERGAKISEVSKAIFEIKN</sequence>
<reference evidence="2" key="1">
    <citation type="journal article" date="2019" name="Int. J. Syst. Evol. Microbiol.">
        <title>The Global Catalogue of Microorganisms (GCM) 10K type strain sequencing project: providing services to taxonomists for standard genome sequencing and annotation.</title>
        <authorList>
            <consortium name="The Broad Institute Genomics Platform"/>
            <consortium name="The Broad Institute Genome Sequencing Center for Infectious Disease"/>
            <person name="Wu L."/>
            <person name="Ma J."/>
        </authorList>
    </citation>
    <scope>NUCLEOTIDE SEQUENCE [LARGE SCALE GENOMIC DNA]</scope>
    <source>
        <strain evidence="2">JCM 17085</strain>
    </source>
</reference>
<comment type="caution">
    <text evidence="1">The sequence shown here is derived from an EMBL/GenBank/DDBJ whole genome shotgun (WGS) entry which is preliminary data.</text>
</comment>
<evidence type="ECO:0000313" key="1">
    <source>
        <dbReference type="EMBL" id="GAA4101297.1"/>
    </source>
</evidence>
<keyword evidence="2" id="KW-1185">Reference proteome</keyword>
<dbReference type="Proteomes" id="UP001500841">
    <property type="component" value="Unassembled WGS sequence"/>
</dbReference>
<gene>
    <name evidence="1" type="ORF">GCM10022392_27440</name>
</gene>
<protein>
    <submittedName>
        <fullName evidence="1">Uncharacterized protein</fullName>
    </submittedName>
</protein>
<evidence type="ECO:0000313" key="2">
    <source>
        <dbReference type="Proteomes" id="UP001500841"/>
    </source>
</evidence>
<organism evidence="1 2">
    <name type="scientific">Mucilaginibacter panaciglaebae</name>
    <dbReference type="NCBI Taxonomy" id="502331"/>
    <lineage>
        <taxon>Bacteria</taxon>
        <taxon>Pseudomonadati</taxon>
        <taxon>Bacteroidota</taxon>
        <taxon>Sphingobacteriia</taxon>
        <taxon>Sphingobacteriales</taxon>
        <taxon>Sphingobacteriaceae</taxon>
        <taxon>Mucilaginibacter</taxon>
    </lineage>
</organism>
<dbReference type="EMBL" id="BAABCV010000010">
    <property type="protein sequence ID" value="GAA4101297.1"/>
    <property type="molecule type" value="Genomic_DNA"/>
</dbReference>